<gene>
    <name evidence="1" type="ORF">DFH07DRAFT_739914</name>
</gene>
<reference evidence="1" key="1">
    <citation type="submission" date="2023-03" db="EMBL/GenBank/DDBJ databases">
        <title>Massive genome expansion in bonnet fungi (Mycena s.s.) driven by repeated elements and novel gene families across ecological guilds.</title>
        <authorList>
            <consortium name="Lawrence Berkeley National Laboratory"/>
            <person name="Harder C.B."/>
            <person name="Miyauchi S."/>
            <person name="Viragh M."/>
            <person name="Kuo A."/>
            <person name="Thoen E."/>
            <person name="Andreopoulos B."/>
            <person name="Lu D."/>
            <person name="Skrede I."/>
            <person name="Drula E."/>
            <person name="Henrissat B."/>
            <person name="Morin E."/>
            <person name="Kohler A."/>
            <person name="Barry K."/>
            <person name="LaButti K."/>
            <person name="Morin E."/>
            <person name="Salamov A."/>
            <person name="Lipzen A."/>
            <person name="Mereny Z."/>
            <person name="Hegedus B."/>
            <person name="Baldrian P."/>
            <person name="Stursova M."/>
            <person name="Weitz H."/>
            <person name="Taylor A."/>
            <person name="Grigoriev I.V."/>
            <person name="Nagy L.G."/>
            <person name="Martin F."/>
            <person name="Kauserud H."/>
        </authorList>
    </citation>
    <scope>NUCLEOTIDE SEQUENCE</scope>
    <source>
        <strain evidence="1">CBHHK188m</strain>
    </source>
</reference>
<organism evidence="1 2">
    <name type="scientific">Mycena maculata</name>
    <dbReference type="NCBI Taxonomy" id="230809"/>
    <lineage>
        <taxon>Eukaryota</taxon>
        <taxon>Fungi</taxon>
        <taxon>Dikarya</taxon>
        <taxon>Basidiomycota</taxon>
        <taxon>Agaricomycotina</taxon>
        <taxon>Agaricomycetes</taxon>
        <taxon>Agaricomycetidae</taxon>
        <taxon>Agaricales</taxon>
        <taxon>Marasmiineae</taxon>
        <taxon>Mycenaceae</taxon>
        <taxon>Mycena</taxon>
    </lineage>
</organism>
<keyword evidence="2" id="KW-1185">Reference proteome</keyword>
<name>A0AAD7JD26_9AGAR</name>
<dbReference type="AlphaFoldDB" id="A0AAD7JD26"/>
<dbReference type="EMBL" id="JARJLG010000044">
    <property type="protein sequence ID" value="KAJ7762054.1"/>
    <property type="molecule type" value="Genomic_DNA"/>
</dbReference>
<evidence type="ECO:0000313" key="1">
    <source>
        <dbReference type="EMBL" id="KAJ7762054.1"/>
    </source>
</evidence>
<comment type="caution">
    <text evidence="1">The sequence shown here is derived from an EMBL/GenBank/DDBJ whole genome shotgun (WGS) entry which is preliminary data.</text>
</comment>
<feature type="non-terminal residue" evidence="1">
    <location>
        <position position="1"/>
    </location>
</feature>
<accession>A0AAD7JD26</accession>
<proteinExistence type="predicted"/>
<protein>
    <submittedName>
        <fullName evidence="1">Uncharacterized protein</fullName>
    </submittedName>
</protein>
<sequence>TPSTSQNLPSTVRTESGSYCIQLLSQGRGFPLYVPGPRMNLPAEYRRNGIAIGDVGRVTEDGIFDFFFNIYLSPENPINANVPEDFVPLASYDPIDIFQEDIDPGNYVSTPSVQHEMNPDFVFNSFESTGAVLALPHGGRLEKLGNLGTMRKYAAENAESWYKYVNGTRGRELPNGSLYLVTGWEKAKSWGMASFRDVVIPQNEFWRLCFIPITDADTDYKYRWQAGPARYKYADPPPVDGTPLNQTTFIHAFTISLCEGIWGKLFGDVEVSELTDSTLSKSGQGFVPYSSQSSSWSWSLSLFGGSSNSGVKHCTGQDPVILSDVSPIPKVCHERS</sequence>
<dbReference type="Proteomes" id="UP001215280">
    <property type="component" value="Unassembled WGS sequence"/>
</dbReference>
<evidence type="ECO:0000313" key="2">
    <source>
        <dbReference type="Proteomes" id="UP001215280"/>
    </source>
</evidence>